<feature type="transmembrane region" description="Helical" evidence="6">
    <location>
        <begin position="7"/>
        <end position="40"/>
    </location>
</feature>
<dbReference type="Pfam" id="PF03553">
    <property type="entry name" value="Na_H_antiporter"/>
    <property type="match status" value="1"/>
</dbReference>
<evidence type="ECO:0000259" key="8">
    <source>
        <dbReference type="Pfam" id="PF13726"/>
    </source>
</evidence>
<evidence type="ECO:0000256" key="2">
    <source>
        <dbReference type="ARBA" id="ARBA00022475"/>
    </source>
</evidence>
<feature type="transmembrane region" description="Helical" evidence="6">
    <location>
        <begin position="237"/>
        <end position="256"/>
    </location>
</feature>
<evidence type="ECO:0000313" key="9">
    <source>
        <dbReference type="EMBL" id="WFT73879.1"/>
    </source>
</evidence>
<evidence type="ECO:0000256" key="1">
    <source>
        <dbReference type="ARBA" id="ARBA00004651"/>
    </source>
</evidence>
<keyword evidence="3 6" id="KW-0812">Transmembrane</keyword>
<feature type="transmembrane region" description="Helical" evidence="6">
    <location>
        <begin position="332"/>
        <end position="353"/>
    </location>
</feature>
<dbReference type="PANTHER" id="PTHR37821:SF1">
    <property type="entry name" value="AMINO ACID TRANSPORTER YUIF-RELATED"/>
    <property type="match status" value="1"/>
</dbReference>
<feature type="transmembrane region" description="Helical" evidence="6">
    <location>
        <begin position="262"/>
        <end position="280"/>
    </location>
</feature>
<keyword evidence="10" id="KW-1185">Reference proteome</keyword>
<proteinExistence type="predicted"/>
<dbReference type="RefSeq" id="WP_283075886.1">
    <property type="nucleotide sequence ID" value="NZ_CP121671.1"/>
</dbReference>
<dbReference type="InterPro" id="IPR032813">
    <property type="entry name" value="Na_H_antiport_N"/>
</dbReference>
<feature type="transmembrane region" description="Helical" evidence="6">
    <location>
        <begin position="187"/>
        <end position="206"/>
    </location>
</feature>
<dbReference type="PANTHER" id="PTHR37821">
    <property type="entry name" value="AMINO ACID TRANSPORTER YUIF-RELATED"/>
    <property type="match status" value="1"/>
</dbReference>
<dbReference type="InterPro" id="IPR018461">
    <property type="entry name" value="Na/H_Antiport_NhaC-like_C"/>
</dbReference>
<sequence>MFTNAVIISVIVMVVLSLVRINVIFAILIAAITAGLVSGMSVSDSVAVVVSGMGNQSNTALSYILLGIFAVMIGLSGITSILVNKMLKVIGHRKLMLVFTIAGLACLSQNVIPVHIAFIPILIPPLLSLFDRIKLDRRAVASALTFGLKAPYIMIPAGFGLIFQGIIRDEMAANGMKIALNKVTMAMLFPGAAMIVGLLIALLITYRKDRVSRDGKDDPKIADDENIPEDVFHRKEVSWGLQHWMTILAILVALGLQLYTDSLVIGALAGIIVMFVTRVVKFYQGEQVVQDGIGMMGMIAFVMLIASGYATILKETGSVQSLVDQTEGLLNGSHLLIAIVMLFVGLLITMGIGSSFGTIPVIAALYVPICMAAGFSPMATAALIGTAGALGDAGSPASDSTLGPTSGLNADGKHHHIWETCVPTFLHYNIPLFIFGIIAAVIL</sequence>
<keyword evidence="2" id="KW-1003">Cell membrane</keyword>
<evidence type="ECO:0000256" key="4">
    <source>
        <dbReference type="ARBA" id="ARBA00022989"/>
    </source>
</evidence>
<evidence type="ECO:0000256" key="6">
    <source>
        <dbReference type="SAM" id="Phobius"/>
    </source>
</evidence>
<keyword evidence="5 6" id="KW-0472">Membrane</keyword>
<feature type="transmembrane region" description="Helical" evidence="6">
    <location>
        <begin position="147"/>
        <end position="167"/>
    </location>
</feature>
<dbReference type="Pfam" id="PF13726">
    <property type="entry name" value="Na_H_antiport_2"/>
    <property type="match status" value="1"/>
</dbReference>
<keyword evidence="4 6" id="KW-1133">Transmembrane helix</keyword>
<gene>
    <name evidence="9" type="ORF">P9989_16100</name>
</gene>
<evidence type="ECO:0000313" key="10">
    <source>
        <dbReference type="Proteomes" id="UP001221597"/>
    </source>
</evidence>
<reference evidence="9 10" key="1">
    <citation type="submission" date="2023-04" db="EMBL/GenBank/DDBJ databases">
        <title>Genome sequence of Halobacillus naozhouensis KACC 21980.</title>
        <authorList>
            <person name="Kim S."/>
            <person name="Heo J."/>
            <person name="Kwon S.-W."/>
        </authorList>
    </citation>
    <scope>NUCLEOTIDE SEQUENCE [LARGE SCALE GENOMIC DNA]</scope>
    <source>
        <strain evidence="9 10">KCTC 13234</strain>
    </source>
</reference>
<protein>
    <submittedName>
        <fullName evidence="9">Na+/H+ antiporter NhaC family protein</fullName>
    </submittedName>
</protein>
<feature type="transmembrane region" description="Helical" evidence="6">
    <location>
        <begin position="425"/>
        <end position="442"/>
    </location>
</feature>
<comment type="subcellular location">
    <subcellularLocation>
        <location evidence="1">Cell membrane</location>
        <topology evidence="1">Multi-pass membrane protein</topology>
    </subcellularLocation>
</comment>
<name>A0ABY8IX62_9BACI</name>
<accession>A0ABY8IX62</accession>
<dbReference type="InterPro" id="IPR052576">
    <property type="entry name" value="AA_Transporter-Related"/>
</dbReference>
<dbReference type="Proteomes" id="UP001221597">
    <property type="component" value="Chromosome"/>
</dbReference>
<feature type="domain" description="Putative Na+/H+ antiporter N-terminal" evidence="8">
    <location>
        <begin position="4"/>
        <end position="90"/>
    </location>
</feature>
<feature type="transmembrane region" description="Helical" evidence="6">
    <location>
        <begin position="60"/>
        <end position="83"/>
    </location>
</feature>
<organism evidence="9 10">
    <name type="scientific">Halobacillus naozhouensis</name>
    <dbReference type="NCBI Taxonomy" id="554880"/>
    <lineage>
        <taxon>Bacteria</taxon>
        <taxon>Bacillati</taxon>
        <taxon>Bacillota</taxon>
        <taxon>Bacilli</taxon>
        <taxon>Bacillales</taxon>
        <taxon>Bacillaceae</taxon>
        <taxon>Halobacillus</taxon>
    </lineage>
</organism>
<feature type="transmembrane region" description="Helical" evidence="6">
    <location>
        <begin position="292"/>
        <end position="312"/>
    </location>
</feature>
<feature type="domain" description="Na+/H+ antiporter NhaC-like C-terminal" evidence="7">
    <location>
        <begin position="144"/>
        <end position="437"/>
    </location>
</feature>
<feature type="transmembrane region" description="Helical" evidence="6">
    <location>
        <begin position="95"/>
        <end position="112"/>
    </location>
</feature>
<dbReference type="EMBL" id="CP121671">
    <property type="protein sequence ID" value="WFT73879.1"/>
    <property type="molecule type" value="Genomic_DNA"/>
</dbReference>
<evidence type="ECO:0000256" key="5">
    <source>
        <dbReference type="ARBA" id="ARBA00023136"/>
    </source>
</evidence>
<evidence type="ECO:0000259" key="7">
    <source>
        <dbReference type="Pfam" id="PF03553"/>
    </source>
</evidence>
<feature type="transmembrane region" description="Helical" evidence="6">
    <location>
        <begin position="118"/>
        <end position="135"/>
    </location>
</feature>
<feature type="transmembrane region" description="Helical" evidence="6">
    <location>
        <begin position="365"/>
        <end position="390"/>
    </location>
</feature>
<evidence type="ECO:0000256" key="3">
    <source>
        <dbReference type="ARBA" id="ARBA00022692"/>
    </source>
</evidence>